<dbReference type="AlphaFoldDB" id="A0A316GC37"/>
<evidence type="ECO:0000259" key="2">
    <source>
        <dbReference type="Pfam" id="PF13439"/>
    </source>
</evidence>
<dbReference type="EMBL" id="QGGV01000001">
    <property type="protein sequence ID" value="PWK58212.1"/>
    <property type="molecule type" value="Genomic_DNA"/>
</dbReference>
<evidence type="ECO:0000259" key="1">
    <source>
        <dbReference type="Pfam" id="PF00534"/>
    </source>
</evidence>
<keyword evidence="4" id="KW-1185">Reference proteome</keyword>
<dbReference type="InterPro" id="IPR028098">
    <property type="entry name" value="Glyco_trans_4-like_N"/>
</dbReference>
<dbReference type="PANTHER" id="PTHR12526:SF630">
    <property type="entry name" value="GLYCOSYLTRANSFERASE"/>
    <property type="match status" value="1"/>
</dbReference>
<proteinExistence type="predicted"/>
<accession>A0A316GC37</accession>
<keyword evidence="3" id="KW-0808">Transferase</keyword>
<sequence>MLPQRKAARSEEPPHLEATASLPPLLVVCLAIRHGGVDVRIVQTARELHHNGAVFRVVVIEGSRLHQTLLQEGIPVVAISRRRADPRIVIDLVRLVRHARIGLVDAHNTQSQYWAALAVLATGVKGRVATVHSVYREDHDGRLRQWLHEAALWLCRIAGFRFIAVSSNVVNYLVETLGIPSSAVILSRNGMEALAAPPPPFDLSTETGWPEDSVVLAMIGRLDPRKGHRFLIDALQEMVTTGEEKIRLLVVGTGREERRLREQVAAAGLEGYVHFSGFRDDIASILTRTDLLCLPSLSEGLPYTVLEAARQSVPVLASRLEGTDDIFLDGETIFFHRVGDVADIRRRVQDLAESPDQRRRVGAAARRLFLEDLQVSRMLDETLEVYRAAVR</sequence>
<dbReference type="Proteomes" id="UP000245390">
    <property type="component" value="Unassembled WGS sequence"/>
</dbReference>
<feature type="domain" description="Glycosyltransferase subfamily 4-like N-terminal" evidence="2">
    <location>
        <begin position="35"/>
        <end position="190"/>
    </location>
</feature>
<reference evidence="3 4" key="1">
    <citation type="submission" date="2018-05" db="EMBL/GenBank/DDBJ databases">
        <title>Genomic Encyclopedia of Type Strains, Phase IV (KMG-IV): sequencing the most valuable type-strain genomes for metagenomic binning, comparative biology and taxonomic classification.</title>
        <authorList>
            <person name="Goeker M."/>
        </authorList>
    </citation>
    <scope>NUCLEOTIDE SEQUENCE [LARGE SCALE GENOMIC DNA]</scope>
    <source>
        <strain evidence="3 4">DSM 103371</strain>
    </source>
</reference>
<dbReference type="Pfam" id="PF00534">
    <property type="entry name" value="Glycos_transf_1"/>
    <property type="match status" value="1"/>
</dbReference>
<organism evidence="3 4">
    <name type="scientific">Silicimonas algicola</name>
    <dbReference type="NCBI Taxonomy" id="1826607"/>
    <lineage>
        <taxon>Bacteria</taxon>
        <taxon>Pseudomonadati</taxon>
        <taxon>Pseudomonadota</taxon>
        <taxon>Alphaproteobacteria</taxon>
        <taxon>Rhodobacterales</taxon>
        <taxon>Paracoccaceae</taxon>
    </lineage>
</organism>
<dbReference type="Gene3D" id="3.40.50.2000">
    <property type="entry name" value="Glycogen Phosphorylase B"/>
    <property type="match status" value="2"/>
</dbReference>
<feature type="domain" description="Glycosyl transferase family 1" evidence="1">
    <location>
        <begin position="206"/>
        <end position="367"/>
    </location>
</feature>
<dbReference type="Pfam" id="PF13439">
    <property type="entry name" value="Glyco_transf_4"/>
    <property type="match status" value="1"/>
</dbReference>
<dbReference type="SUPFAM" id="SSF53756">
    <property type="entry name" value="UDP-Glycosyltransferase/glycogen phosphorylase"/>
    <property type="match status" value="1"/>
</dbReference>
<protein>
    <submittedName>
        <fullName evidence="3">Glycosyltransferase involved in cell wall biosynthesis</fullName>
    </submittedName>
</protein>
<comment type="caution">
    <text evidence="3">The sequence shown here is derived from an EMBL/GenBank/DDBJ whole genome shotgun (WGS) entry which is preliminary data.</text>
</comment>
<dbReference type="GO" id="GO:0016757">
    <property type="term" value="F:glycosyltransferase activity"/>
    <property type="evidence" value="ECO:0007669"/>
    <property type="project" value="InterPro"/>
</dbReference>
<dbReference type="PANTHER" id="PTHR12526">
    <property type="entry name" value="GLYCOSYLTRANSFERASE"/>
    <property type="match status" value="1"/>
</dbReference>
<evidence type="ECO:0000313" key="3">
    <source>
        <dbReference type="EMBL" id="PWK58212.1"/>
    </source>
</evidence>
<name>A0A316GC37_9RHOB</name>
<dbReference type="InterPro" id="IPR001296">
    <property type="entry name" value="Glyco_trans_1"/>
</dbReference>
<gene>
    <name evidence="3" type="ORF">C8D95_10117</name>
</gene>
<evidence type="ECO:0000313" key="4">
    <source>
        <dbReference type="Proteomes" id="UP000245390"/>
    </source>
</evidence>